<evidence type="ECO:0000313" key="1">
    <source>
        <dbReference type="EMBL" id="SIS49390.1"/>
    </source>
</evidence>
<accession>A0A1N7JJB3</accession>
<dbReference type="Proteomes" id="UP000186795">
    <property type="component" value="Unassembled WGS sequence"/>
</dbReference>
<sequence>MAWTQEEREGVLEELWPMVKDGHREMRERLEAALGIIEAYWNESFEYYYDRNWEERHPTYKEYGAGFLAHHLDLFPPELAPALIHHLGTDPDLLVPGHTRWAPVGSPERKEMEGE</sequence>
<dbReference type="InterPro" id="IPR012341">
    <property type="entry name" value="6hp_glycosidase-like_sf"/>
</dbReference>
<protein>
    <submittedName>
        <fullName evidence="1">Uncharacterized protein</fullName>
    </submittedName>
</protein>
<name>A0A1N7JJB3_9BACL</name>
<proteinExistence type="predicted"/>
<keyword evidence="2" id="KW-1185">Reference proteome</keyword>
<dbReference type="AlphaFoldDB" id="A0A1N7JJB3"/>
<evidence type="ECO:0000313" key="2">
    <source>
        <dbReference type="Proteomes" id="UP000186795"/>
    </source>
</evidence>
<organism evidence="1 2">
    <name type="scientific">Kroppenstedtia eburnea</name>
    <dbReference type="NCBI Taxonomy" id="714067"/>
    <lineage>
        <taxon>Bacteria</taxon>
        <taxon>Bacillati</taxon>
        <taxon>Bacillota</taxon>
        <taxon>Bacilli</taxon>
        <taxon>Bacillales</taxon>
        <taxon>Thermoactinomycetaceae</taxon>
        <taxon>Kroppenstedtia</taxon>
    </lineage>
</organism>
<dbReference type="OrthoDB" id="9837781at2"/>
<reference evidence="2" key="1">
    <citation type="submission" date="2017-01" db="EMBL/GenBank/DDBJ databases">
        <authorList>
            <person name="Varghese N."/>
            <person name="Submissions S."/>
        </authorList>
    </citation>
    <scope>NUCLEOTIDE SEQUENCE [LARGE SCALE GENOMIC DNA]</scope>
    <source>
        <strain evidence="2">DSM 45196</strain>
    </source>
</reference>
<dbReference type="RefSeq" id="WP_009710517.1">
    <property type="nucleotide sequence ID" value="NZ_CP048103.1"/>
</dbReference>
<dbReference type="EMBL" id="FTOD01000002">
    <property type="protein sequence ID" value="SIS49390.1"/>
    <property type="molecule type" value="Genomic_DNA"/>
</dbReference>
<dbReference type="InterPro" id="IPR008928">
    <property type="entry name" value="6-hairpin_glycosidase_sf"/>
</dbReference>
<dbReference type="SUPFAM" id="SSF48208">
    <property type="entry name" value="Six-hairpin glycosidases"/>
    <property type="match status" value="1"/>
</dbReference>
<dbReference type="GO" id="GO:0005975">
    <property type="term" value="P:carbohydrate metabolic process"/>
    <property type="evidence" value="ECO:0007669"/>
    <property type="project" value="InterPro"/>
</dbReference>
<gene>
    <name evidence="1" type="ORF">SAMN05421790_102160</name>
</gene>
<dbReference type="Gene3D" id="1.50.10.10">
    <property type="match status" value="1"/>
</dbReference>